<gene>
    <name evidence="3" type="ORF">TEOVI_000662200</name>
</gene>
<evidence type="ECO:0000259" key="2">
    <source>
        <dbReference type="Pfam" id="PF15016"/>
    </source>
</evidence>
<reference evidence="3" key="1">
    <citation type="submission" date="2016-09" db="EMBL/GenBank/DDBJ databases">
        <authorList>
            <person name="Hebert L."/>
            <person name="Moumen B."/>
        </authorList>
    </citation>
    <scope>NUCLEOTIDE SEQUENCE [LARGE SCALE GENOMIC DNA]</scope>
    <source>
        <strain evidence="3">OVI</strain>
    </source>
</reference>
<protein>
    <recommendedName>
        <fullName evidence="2">C5orf34-like C-terminal domain-containing protein</fullName>
    </recommendedName>
</protein>
<accession>A0A1G4I098</accession>
<keyword evidence="4" id="KW-1185">Reference proteome</keyword>
<dbReference type="Pfam" id="PF15016">
    <property type="entry name" value="C5orf34_C"/>
    <property type="match status" value="1"/>
</dbReference>
<organism evidence="3 4">
    <name type="scientific">Trypanosoma equiperdum</name>
    <dbReference type="NCBI Taxonomy" id="5694"/>
    <lineage>
        <taxon>Eukaryota</taxon>
        <taxon>Discoba</taxon>
        <taxon>Euglenozoa</taxon>
        <taxon>Kinetoplastea</taxon>
        <taxon>Metakinetoplastina</taxon>
        <taxon>Trypanosomatida</taxon>
        <taxon>Trypanosomatidae</taxon>
        <taxon>Trypanosoma</taxon>
    </lineage>
</organism>
<comment type="caution">
    <text evidence="3">The sequence shown here is derived from an EMBL/GenBank/DDBJ whole genome shotgun (WGS) entry which is preliminary data.</text>
</comment>
<evidence type="ECO:0000313" key="4">
    <source>
        <dbReference type="Proteomes" id="UP000195570"/>
    </source>
</evidence>
<evidence type="ECO:0000313" key="3">
    <source>
        <dbReference type="EMBL" id="SCU65014.1"/>
    </source>
</evidence>
<dbReference type="AlphaFoldDB" id="A0A1G4I098"/>
<dbReference type="InterPro" id="IPR027865">
    <property type="entry name" value="C5orf34-like_C"/>
</dbReference>
<dbReference type="EMBL" id="CZPT02000208">
    <property type="protein sequence ID" value="SCU65014.1"/>
    <property type="molecule type" value="Genomic_DNA"/>
</dbReference>
<sequence length="738" mass="82216">MSLRRFYNEVSVADHVVKACAWTDSSVDFVYGDGTVLSFCDEMQTFVAIDGSMGARSRLDISETGDEGKGGDYYFTALTLSKYEKKVSEALQIYNYYSPHPRVISGLTVTPCEVWRHPGPIDSLVVAVDRRLFERCGSRATLWCALRRVSLTLHGGRMTFSVRWPAPAVERSGARSIFVRPTDSRGFITGTVDSLRAFHYVWMEQTFPLIDPPREWIRMLEVALQFDEELPADHTPAEAAALATEDEECRMYYETTPRTAQDHKPCRFSSIRYDHVHALIANPQMQNAMCNGQIRNPRERVVWRYDADPMGRVPHAIYWGLGVCETKDVRHSLCLPEGRKASWPNSGVNRENTRTVDASATSGPREPYFVAGSVLCMIREDESVALVEPIGESYVVHHWRRSGGYKVYHQSADGLLGLPPVIPPEQHEGPLSNNGNSQLPPEDPSSPPVPEGEYSDGVVMSRAGGSLLYFSSVLEEAPFAVAQRGRYLPEVGGSCIEISQRNIAAARVEKQREMFDEIAGFDLRFALANGADRIARSATACSTSGLTIGPISPSDAAEAAIDRTQMRMVSDDPAINAAAAAGSVVFLTSAIDGIGTFAALTNGTVRCHFDDRTILYLIPGGDDKEENLVATCLFRDATQCSIRLSKCLNNNPMFQYVAYALRFRRFVRLSPEARNAVVEGTNELKLQFLEETEWQQTNQVERNLQALFERTRELLDGSDKLCRTNRSLLNRDDSTYFT</sequence>
<feature type="region of interest" description="Disordered" evidence="1">
    <location>
        <begin position="418"/>
        <end position="456"/>
    </location>
</feature>
<dbReference type="Proteomes" id="UP000195570">
    <property type="component" value="Unassembled WGS sequence"/>
</dbReference>
<dbReference type="GeneID" id="92380556"/>
<feature type="domain" description="C5orf34-like C-terminal" evidence="2">
    <location>
        <begin position="583"/>
        <end position="665"/>
    </location>
</feature>
<proteinExistence type="predicted"/>
<dbReference type="VEuPathDB" id="TriTrypDB:TEOVI_000662200"/>
<feature type="compositionally biased region" description="Pro residues" evidence="1">
    <location>
        <begin position="441"/>
        <end position="450"/>
    </location>
</feature>
<evidence type="ECO:0000256" key="1">
    <source>
        <dbReference type="SAM" id="MobiDB-lite"/>
    </source>
</evidence>
<dbReference type="RefSeq" id="XP_067076675.1">
    <property type="nucleotide sequence ID" value="XM_067220574.1"/>
</dbReference>
<name>A0A1G4I098_TRYEQ</name>